<feature type="non-terminal residue" evidence="1">
    <location>
        <position position="56"/>
    </location>
</feature>
<evidence type="ECO:0000313" key="1">
    <source>
        <dbReference type="EMBL" id="MCI28755.1"/>
    </source>
</evidence>
<keyword evidence="2" id="KW-1185">Reference proteome</keyword>
<proteinExistence type="predicted"/>
<evidence type="ECO:0000313" key="2">
    <source>
        <dbReference type="Proteomes" id="UP000265520"/>
    </source>
</evidence>
<name>A0A392QZQ1_9FABA</name>
<dbReference type="Proteomes" id="UP000265520">
    <property type="component" value="Unassembled WGS sequence"/>
</dbReference>
<reference evidence="1 2" key="1">
    <citation type="journal article" date="2018" name="Front. Plant Sci.">
        <title>Red Clover (Trifolium pratense) and Zigzag Clover (T. medium) - A Picture of Genomic Similarities and Differences.</title>
        <authorList>
            <person name="Dluhosova J."/>
            <person name="Istvanek J."/>
            <person name="Nedelnik J."/>
            <person name="Repkova J."/>
        </authorList>
    </citation>
    <scope>NUCLEOTIDE SEQUENCE [LARGE SCALE GENOMIC DNA]</scope>
    <source>
        <strain evidence="2">cv. 10/8</strain>
        <tissue evidence="1">Leaf</tissue>
    </source>
</reference>
<sequence length="56" mass="6383">MVILRELSDLEDRTSEIPLFGSDRERQIRAHCTRPDGTLNEKGYLSELWGFSVASS</sequence>
<dbReference type="EMBL" id="LXQA010167749">
    <property type="protein sequence ID" value="MCI28755.1"/>
    <property type="molecule type" value="Genomic_DNA"/>
</dbReference>
<accession>A0A392QZQ1</accession>
<protein>
    <submittedName>
        <fullName evidence="1">Uncharacterized protein</fullName>
    </submittedName>
</protein>
<organism evidence="1 2">
    <name type="scientific">Trifolium medium</name>
    <dbReference type="NCBI Taxonomy" id="97028"/>
    <lineage>
        <taxon>Eukaryota</taxon>
        <taxon>Viridiplantae</taxon>
        <taxon>Streptophyta</taxon>
        <taxon>Embryophyta</taxon>
        <taxon>Tracheophyta</taxon>
        <taxon>Spermatophyta</taxon>
        <taxon>Magnoliopsida</taxon>
        <taxon>eudicotyledons</taxon>
        <taxon>Gunneridae</taxon>
        <taxon>Pentapetalae</taxon>
        <taxon>rosids</taxon>
        <taxon>fabids</taxon>
        <taxon>Fabales</taxon>
        <taxon>Fabaceae</taxon>
        <taxon>Papilionoideae</taxon>
        <taxon>50 kb inversion clade</taxon>
        <taxon>NPAAA clade</taxon>
        <taxon>Hologalegina</taxon>
        <taxon>IRL clade</taxon>
        <taxon>Trifolieae</taxon>
        <taxon>Trifolium</taxon>
    </lineage>
</organism>
<comment type="caution">
    <text evidence="1">The sequence shown here is derived from an EMBL/GenBank/DDBJ whole genome shotgun (WGS) entry which is preliminary data.</text>
</comment>
<dbReference type="AlphaFoldDB" id="A0A392QZQ1"/>